<dbReference type="GO" id="GO:0005739">
    <property type="term" value="C:mitochondrion"/>
    <property type="evidence" value="ECO:0007669"/>
    <property type="project" value="TreeGrafter"/>
</dbReference>
<reference evidence="3 4" key="1">
    <citation type="submission" date="2018-07" db="EMBL/GenBank/DDBJ databases">
        <title>Draft Genome Assemblies for Five Robust Yarrowia lipolytica Strains Exhibiting High Lipid Production and Pentose Sugar Utilization and Sugar Alcohol Secretion from Undetoxified Lignocellulosic Biomass Hydrolysates.</title>
        <authorList>
            <consortium name="DOE Joint Genome Institute"/>
            <person name="Walker C."/>
            <person name="Ryu S."/>
            <person name="Na H."/>
            <person name="Zane M."/>
            <person name="LaButti K."/>
            <person name="Lipzen A."/>
            <person name="Haridas S."/>
            <person name="Barry K."/>
            <person name="Grigoriev I.V."/>
            <person name="Quarterman J."/>
            <person name="Slininger P."/>
            <person name="Dien B."/>
            <person name="Trinh C.T."/>
        </authorList>
    </citation>
    <scope>NUCLEOTIDE SEQUENCE [LARGE SCALE GENOMIC DNA]</scope>
    <source>
        <strain evidence="3 4">YB392</strain>
    </source>
</reference>
<dbReference type="OrthoDB" id="5580261at2759"/>
<dbReference type="Pfam" id="PF10306">
    <property type="entry name" value="FLILHELTA"/>
    <property type="match status" value="1"/>
</dbReference>
<sequence>MLRPTFRTLPKVNGGLLTPLSRPALTPLSRPTLTPLSNPASMAGSRTFLFRKREPHPDDNDPILKHIPRFIRPLARRFKNAPVSYVTSFLIVHEITAIIPLFGLWWYFNRYDFVPPGLPDWLIVKGMSVIDKLLETQGWSFLNMENSARVVMQGAAAYALVKATLPVRIPISLLLTPPFARWIFIPTTRGVGRMFKNVFSRKKSTKVDTKPVEQPKIESLKTEPPKSVFNPKPGVSKPAEPPITNVHGGPKQ</sequence>
<dbReference type="AlphaFoldDB" id="A0A371BYY5"/>
<feature type="compositionally biased region" description="Basic and acidic residues" evidence="1">
    <location>
        <begin position="205"/>
        <end position="224"/>
    </location>
</feature>
<protein>
    <submittedName>
        <fullName evidence="3">Uncharacterized protein</fullName>
    </submittedName>
</protein>
<feature type="region of interest" description="Disordered" evidence="1">
    <location>
        <begin position="205"/>
        <end position="252"/>
    </location>
</feature>
<dbReference type="PANTHER" id="PTHR28002:SF1">
    <property type="entry name" value="MIOREX COMPLEX COMPONENT 11"/>
    <property type="match status" value="1"/>
</dbReference>
<keyword evidence="2" id="KW-1133">Transmembrane helix</keyword>
<dbReference type="EMBL" id="KZ859095">
    <property type="protein sequence ID" value="RDW23295.1"/>
    <property type="molecule type" value="Genomic_DNA"/>
</dbReference>
<evidence type="ECO:0000256" key="1">
    <source>
        <dbReference type="SAM" id="MobiDB-lite"/>
    </source>
</evidence>
<dbReference type="VEuPathDB" id="FungiDB:YALI0_C10736g"/>
<organism evidence="3 4">
    <name type="scientific">Yarrowia lipolytica</name>
    <name type="common">Candida lipolytica</name>
    <dbReference type="NCBI Taxonomy" id="4952"/>
    <lineage>
        <taxon>Eukaryota</taxon>
        <taxon>Fungi</taxon>
        <taxon>Dikarya</taxon>
        <taxon>Ascomycota</taxon>
        <taxon>Saccharomycotina</taxon>
        <taxon>Dipodascomycetes</taxon>
        <taxon>Dipodascales</taxon>
        <taxon>Dipodascales incertae sedis</taxon>
        <taxon>Yarrowia</taxon>
    </lineage>
</organism>
<feature type="transmembrane region" description="Helical" evidence="2">
    <location>
        <begin position="85"/>
        <end position="108"/>
    </location>
</feature>
<dbReference type="PANTHER" id="PTHR28002">
    <property type="entry name" value="MIOREX COMPLEX COMPONENT 11"/>
    <property type="match status" value="1"/>
</dbReference>
<evidence type="ECO:0000313" key="4">
    <source>
        <dbReference type="Proteomes" id="UP000256601"/>
    </source>
</evidence>
<keyword evidence="2" id="KW-0812">Transmembrane</keyword>
<proteinExistence type="predicted"/>
<accession>A0A371BYY5</accession>
<dbReference type="VEuPathDB" id="FungiDB:YALI1_C15105g"/>
<evidence type="ECO:0000313" key="3">
    <source>
        <dbReference type="EMBL" id="RDW23295.1"/>
    </source>
</evidence>
<evidence type="ECO:0000256" key="2">
    <source>
        <dbReference type="SAM" id="Phobius"/>
    </source>
</evidence>
<gene>
    <name evidence="3" type="ORF">B0I71DRAFT_136198</name>
</gene>
<dbReference type="InterPro" id="IPR018811">
    <property type="entry name" value="MRX11"/>
</dbReference>
<dbReference type="Proteomes" id="UP000256601">
    <property type="component" value="Unassembled WGS sequence"/>
</dbReference>
<name>A0A371BYY5_YARLL</name>
<keyword evidence="2" id="KW-0472">Membrane</keyword>